<evidence type="ECO:0000256" key="2">
    <source>
        <dbReference type="ARBA" id="ARBA00023002"/>
    </source>
</evidence>
<keyword evidence="1" id="KW-0285">Flavoprotein</keyword>
<dbReference type="InterPro" id="IPR001155">
    <property type="entry name" value="OxRdtase_FMN_N"/>
</dbReference>
<keyword evidence="5" id="KW-1185">Reference proteome</keyword>
<comment type="caution">
    <text evidence="4">The sequence shown here is derived from an EMBL/GenBank/DDBJ whole genome shotgun (WGS) entry which is preliminary data.</text>
</comment>
<dbReference type="RefSeq" id="WP_066268149.1">
    <property type="nucleotide sequence ID" value="NZ_JARMAB010000025.1"/>
</dbReference>
<evidence type="ECO:0000256" key="1">
    <source>
        <dbReference type="ARBA" id="ARBA00022630"/>
    </source>
</evidence>
<reference evidence="4 5" key="1">
    <citation type="submission" date="2023-03" db="EMBL/GenBank/DDBJ databases">
        <title>Bacillus Genome Sequencing.</title>
        <authorList>
            <person name="Dunlap C."/>
        </authorList>
    </citation>
    <scope>NUCLEOTIDE SEQUENCE [LARGE SCALE GENOMIC DNA]</scope>
    <source>
        <strain evidence="4 5">B-23453</strain>
    </source>
</reference>
<evidence type="ECO:0000259" key="3">
    <source>
        <dbReference type="Pfam" id="PF00724"/>
    </source>
</evidence>
<dbReference type="PANTHER" id="PTHR43656">
    <property type="entry name" value="BINDING OXIDOREDUCTASE, PUTATIVE (AFU_ORTHOLOGUE AFUA_2G08260)-RELATED"/>
    <property type="match status" value="1"/>
</dbReference>
<keyword evidence="2" id="KW-0560">Oxidoreductase</keyword>
<dbReference type="InterPro" id="IPR013785">
    <property type="entry name" value="Aldolase_TIM"/>
</dbReference>
<gene>
    <name evidence="4" type="ORF">P4T90_16200</name>
</gene>
<sequence length="377" mass="41407">MKKELTALFEPLSLKSGVQLNNRVVMAPMTHFLSNDDGTISNDELRYYAHRAEGPGMIITACANVTPNGKAFPGQPGADRDETISGMRELVSTLKSHGAKAVLQIHHGGRACPPDLVPNHDVVAPSASTTEGGIEVRELSTDEVEGLIKAFGEATRRAIEAGFDGVEIHGANGYLIQQFFSAHTNKRNDRFGGSIENRLAFPLAIVDEVKKVVAEHAKSPFLVGYRLSPEEPEAEGITMEDTFGLLDALTEKNLDYIHISLMEFWSKPRRGTEDTRSRIEIILDRIAGRVPVIGVGSIYSAEDAAKAMTSGVPLLALARELIIEPHWVQKVKEGKEEEIQTVLHKDDQERLVIPNGLWNAIVNTPGWFPFADESQNR</sequence>
<dbReference type="SUPFAM" id="SSF51395">
    <property type="entry name" value="FMN-linked oxidoreductases"/>
    <property type="match status" value="1"/>
</dbReference>
<name>A0ABU6MIV3_9BACI</name>
<feature type="domain" description="NADH:flavin oxidoreductase/NADH oxidase N-terminal" evidence="3">
    <location>
        <begin position="8"/>
        <end position="337"/>
    </location>
</feature>
<dbReference type="InterPro" id="IPR051799">
    <property type="entry name" value="NADH_flavin_oxidoreductase"/>
</dbReference>
<dbReference type="EMBL" id="JARMAB010000025">
    <property type="protein sequence ID" value="MED1204589.1"/>
    <property type="molecule type" value="Genomic_DNA"/>
</dbReference>
<dbReference type="Gene3D" id="3.20.20.70">
    <property type="entry name" value="Aldolase class I"/>
    <property type="match status" value="1"/>
</dbReference>
<proteinExistence type="predicted"/>
<accession>A0ABU6MIV3</accession>
<protein>
    <submittedName>
        <fullName evidence="4">NADH-dependent flavin oxidoreductase</fullName>
    </submittedName>
</protein>
<dbReference type="Proteomes" id="UP001341444">
    <property type="component" value="Unassembled WGS sequence"/>
</dbReference>
<evidence type="ECO:0000313" key="4">
    <source>
        <dbReference type="EMBL" id="MED1204589.1"/>
    </source>
</evidence>
<dbReference type="Pfam" id="PF00724">
    <property type="entry name" value="Oxidored_FMN"/>
    <property type="match status" value="1"/>
</dbReference>
<dbReference type="CDD" id="cd04735">
    <property type="entry name" value="OYE_like_4_FMN"/>
    <property type="match status" value="1"/>
</dbReference>
<organism evidence="4 5">
    <name type="scientific">Heyndrickxia acidicola</name>
    <dbReference type="NCBI Taxonomy" id="209389"/>
    <lineage>
        <taxon>Bacteria</taxon>
        <taxon>Bacillati</taxon>
        <taxon>Bacillota</taxon>
        <taxon>Bacilli</taxon>
        <taxon>Bacillales</taxon>
        <taxon>Bacillaceae</taxon>
        <taxon>Heyndrickxia</taxon>
    </lineage>
</organism>
<dbReference type="PANTHER" id="PTHR43656:SF2">
    <property type="entry name" value="BINDING OXIDOREDUCTASE, PUTATIVE (AFU_ORTHOLOGUE AFUA_2G08260)-RELATED"/>
    <property type="match status" value="1"/>
</dbReference>
<evidence type="ECO:0000313" key="5">
    <source>
        <dbReference type="Proteomes" id="UP001341444"/>
    </source>
</evidence>